<dbReference type="PANTHER" id="PTHR43798">
    <property type="entry name" value="MONOACYLGLYCEROL LIPASE"/>
    <property type="match status" value="1"/>
</dbReference>
<dbReference type="GO" id="GO:0016787">
    <property type="term" value="F:hydrolase activity"/>
    <property type="evidence" value="ECO:0007669"/>
    <property type="project" value="UniProtKB-KW"/>
</dbReference>
<dbReference type="SUPFAM" id="SSF53474">
    <property type="entry name" value="alpha/beta-Hydrolases"/>
    <property type="match status" value="1"/>
</dbReference>
<dbReference type="Proteomes" id="UP000196027">
    <property type="component" value="Chromosome"/>
</dbReference>
<proteinExistence type="predicted"/>
<dbReference type="PANTHER" id="PTHR43798:SF33">
    <property type="entry name" value="HYDROLASE, PUTATIVE (AFU_ORTHOLOGUE AFUA_2G14860)-RELATED"/>
    <property type="match status" value="1"/>
</dbReference>
<dbReference type="InterPro" id="IPR050266">
    <property type="entry name" value="AB_hydrolase_sf"/>
</dbReference>
<dbReference type="OrthoDB" id="7185741at2"/>
<evidence type="ECO:0000259" key="1">
    <source>
        <dbReference type="Pfam" id="PF00561"/>
    </source>
</evidence>
<organism evidence="2 3">
    <name type="scientific">Oleiphilus messinensis</name>
    <dbReference type="NCBI Taxonomy" id="141451"/>
    <lineage>
        <taxon>Bacteria</taxon>
        <taxon>Pseudomonadati</taxon>
        <taxon>Pseudomonadota</taxon>
        <taxon>Gammaproteobacteria</taxon>
        <taxon>Oceanospirillales</taxon>
        <taxon>Oleiphilaceae</taxon>
        <taxon>Oleiphilus</taxon>
    </lineage>
</organism>
<dbReference type="AlphaFoldDB" id="A0A1Y0IFS5"/>
<dbReference type="KEGG" id="ome:OLMES_5392"/>
<dbReference type="GO" id="GO:0016020">
    <property type="term" value="C:membrane"/>
    <property type="evidence" value="ECO:0007669"/>
    <property type="project" value="TreeGrafter"/>
</dbReference>
<dbReference type="Pfam" id="PF00561">
    <property type="entry name" value="Abhydrolase_1"/>
    <property type="match status" value="1"/>
</dbReference>
<protein>
    <submittedName>
        <fullName evidence="2">Alpha/beta hydrolase fold protein</fullName>
    </submittedName>
</protein>
<gene>
    <name evidence="2" type="ORF">OLMES_5392</name>
</gene>
<keyword evidence="3" id="KW-1185">Reference proteome</keyword>
<evidence type="ECO:0000313" key="2">
    <source>
        <dbReference type="EMBL" id="ARU59372.1"/>
    </source>
</evidence>
<dbReference type="InterPro" id="IPR000073">
    <property type="entry name" value="AB_hydrolase_1"/>
</dbReference>
<dbReference type="EMBL" id="CP021425">
    <property type="protein sequence ID" value="ARU59372.1"/>
    <property type="molecule type" value="Genomic_DNA"/>
</dbReference>
<keyword evidence="2" id="KW-0378">Hydrolase</keyword>
<evidence type="ECO:0000313" key="3">
    <source>
        <dbReference type="Proteomes" id="UP000196027"/>
    </source>
</evidence>
<dbReference type="InterPro" id="IPR029058">
    <property type="entry name" value="AB_hydrolase_fold"/>
</dbReference>
<name>A0A1Y0IFS5_9GAMM</name>
<sequence length="250" mass="27581">MNMLCDLVEYQVLGTGLPSVIFINGFRMPYSSWDQVYPEIADTCQVLLYNRPSVGTSAETLQNQHGMQIIEDLHALCGELALPMPCVLVAHSLGGIFAQLFARHYPDAVAGAVFVDAAHPDEIAQHRKHRAPVLLHALNQGLKSLEKWFDPFKYSEDESLDLTLQQLEAAGSFPDIPIRVITGTQKLPLVPMASFALHCRYQHELVSLSTRSKQIQCTQSAHFPQLSESDKVTQAILDIIALSKGDATGT</sequence>
<reference evidence="2 3" key="1">
    <citation type="submission" date="2017-05" db="EMBL/GenBank/DDBJ databases">
        <title>Genomic insights into alkan degradation activity of Oleiphilus messinensis.</title>
        <authorList>
            <person name="Kozyavkin S.A."/>
            <person name="Slesarev A.I."/>
            <person name="Golyshin P.N."/>
            <person name="Korzhenkov A."/>
            <person name="Golyshina O.N."/>
            <person name="Toshchakov S.V."/>
        </authorList>
    </citation>
    <scope>NUCLEOTIDE SEQUENCE [LARGE SCALE GENOMIC DNA]</scope>
    <source>
        <strain evidence="2 3">ME102</strain>
    </source>
</reference>
<accession>A0A1Y0IFS5</accession>
<dbReference type="Gene3D" id="3.40.50.1820">
    <property type="entry name" value="alpha/beta hydrolase"/>
    <property type="match status" value="1"/>
</dbReference>
<feature type="domain" description="AB hydrolase-1" evidence="1">
    <location>
        <begin position="18"/>
        <end position="173"/>
    </location>
</feature>